<name>A0A5D4JJ76_9ACTN</name>
<proteinExistence type="predicted"/>
<dbReference type="RefSeq" id="WP_148901652.1">
    <property type="nucleotide sequence ID" value="NZ_VSZQ01000019.1"/>
</dbReference>
<protein>
    <submittedName>
        <fullName evidence="1">Uncharacterized protein</fullName>
    </submittedName>
</protein>
<dbReference type="AlphaFoldDB" id="A0A5D4JJ76"/>
<gene>
    <name evidence="1" type="ORF">FY004_05555</name>
</gene>
<organism evidence="1 2">
    <name type="scientific">Streptomyces parvus</name>
    <dbReference type="NCBI Taxonomy" id="66428"/>
    <lineage>
        <taxon>Bacteria</taxon>
        <taxon>Bacillati</taxon>
        <taxon>Actinomycetota</taxon>
        <taxon>Actinomycetes</taxon>
        <taxon>Kitasatosporales</taxon>
        <taxon>Streptomycetaceae</taxon>
        <taxon>Streptomyces</taxon>
    </lineage>
</organism>
<sequence length="199" mass="21705">MGLSYGYDIYLRPRNVARVLAHLAELAPPARSVPPLEITLPGSDRLVLPFTSHFKSDPVDCSTSNTCELDLSLMFDADDALREYAQTGGPGLDADGRIQIGYIYATIRFESPMHPGYASVECWAATSRMSRLFARSANIRKVFTDLTADSGGVCCLFDTGDGAPEQVCWLNGEPAQETVSGPLFPDWLALVATWPDPEK</sequence>
<evidence type="ECO:0000313" key="2">
    <source>
        <dbReference type="Proteomes" id="UP000323242"/>
    </source>
</evidence>
<accession>A0A5D4JJ76</accession>
<dbReference type="EMBL" id="VSZQ01000019">
    <property type="protein sequence ID" value="TYR65567.1"/>
    <property type="molecule type" value="Genomic_DNA"/>
</dbReference>
<evidence type="ECO:0000313" key="1">
    <source>
        <dbReference type="EMBL" id="TYR65567.1"/>
    </source>
</evidence>
<dbReference type="Proteomes" id="UP000323242">
    <property type="component" value="Unassembled WGS sequence"/>
</dbReference>
<reference evidence="1 2" key="1">
    <citation type="submission" date="2019-08" db="EMBL/GenBank/DDBJ databases">
        <title>Draft genome for granaticin producer strain Streptomyces parvus C05.</title>
        <authorList>
            <person name="Gonzalez-Pimentel J.L."/>
        </authorList>
    </citation>
    <scope>NUCLEOTIDE SEQUENCE [LARGE SCALE GENOMIC DNA]</scope>
    <source>
        <strain evidence="1 2">C05</strain>
    </source>
</reference>
<keyword evidence="2" id="KW-1185">Reference proteome</keyword>
<comment type="caution">
    <text evidence="1">The sequence shown here is derived from an EMBL/GenBank/DDBJ whole genome shotgun (WGS) entry which is preliminary data.</text>
</comment>